<dbReference type="GO" id="GO:0047001">
    <property type="term" value="F:2-dehydro-3-deoxy-D-gluconate 5-dehydrogenase activity"/>
    <property type="evidence" value="ECO:0007669"/>
    <property type="project" value="UniProtKB-EC"/>
</dbReference>
<gene>
    <name evidence="3" type="primary">kduD</name>
    <name evidence="3" type="ORF">RI844_13000</name>
</gene>
<organism evidence="3 4">
    <name type="scientific">Thalassotalea fonticola</name>
    <dbReference type="NCBI Taxonomy" id="3065649"/>
    <lineage>
        <taxon>Bacteria</taxon>
        <taxon>Pseudomonadati</taxon>
        <taxon>Pseudomonadota</taxon>
        <taxon>Gammaproteobacteria</taxon>
        <taxon>Alteromonadales</taxon>
        <taxon>Colwelliaceae</taxon>
        <taxon>Thalassotalea</taxon>
    </lineage>
</organism>
<keyword evidence="2 3" id="KW-0560">Oxidoreductase</keyword>
<proteinExistence type="inferred from homology"/>
<dbReference type="SUPFAM" id="SSF51735">
    <property type="entry name" value="NAD(P)-binding Rossmann-fold domains"/>
    <property type="match status" value="1"/>
</dbReference>
<dbReference type="PRINTS" id="PR00080">
    <property type="entry name" value="SDRFAMILY"/>
</dbReference>
<keyword evidence="4" id="KW-1185">Reference proteome</keyword>
<dbReference type="Proteomes" id="UP001301442">
    <property type="component" value="Chromosome"/>
</dbReference>
<dbReference type="InterPro" id="IPR002347">
    <property type="entry name" value="SDR_fam"/>
</dbReference>
<evidence type="ECO:0000313" key="3">
    <source>
        <dbReference type="EMBL" id="WOH36286.1"/>
    </source>
</evidence>
<dbReference type="EC" id="1.1.1.127" evidence="3"/>
<dbReference type="Pfam" id="PF13561">
    <property type="entry name" value="adh_short_C2"/>
    <property type="match status" value="1"/>
</dbReference>
<comment type="similarity">
    <text evidence="1">Belongs to the short-chain dehydrogenases/reductases (SDR) family.</text>
</comment>
<evidence type="ECO:0000256" key="2">
    <source>
        <dbReference type="ARBA" id="ARBA00023002"/>
    </source>
</evidence>
<dbReference type="InterPro" id="IPR011286">
    <property type="entry name" value="2-deoxy-D-gluc_3_DH"/>
</dbReference>
<dbReference type="NCBIfam" id="TIGR01832">
    <property type="entry name" value="kduD"/>
    <property type="match status" value="1"/>
</dbReference>
<evidence type="ECO:0000256" key="1">
    <source>
        <dbReference type="ARBA" id="ARBA00006484"/>
    </source>
</evidence>
<dbReference type="PRINTS" id="PR00081">
    <property type="entry name" value="GDHRDH"/>
</dbReference>
<accession>A0ABZ0GK96</accession>
<dbReference type="PROSITE" id="PS00061">
    <property type="entry name" value="ADH_SHORT"/>
    <property type="match status" value="1"/>
</dbReference>
<dbReference type="Gene3D" id="3.40.50.720">
    <property type="entry name" value="NAD(P)-binding Rossmann-like Domain"/>
    <property type="match status" value="1"/>
</dbReference>
<dbReference type="PANTHER" id="PTHR42760">
    <property type="entry name" value="SHORT-CHAIN DEHYDROGENASES/REDUCTASES FAMILY MEMBER"/>
    <property type="match status" value="1"/>
</dbReference>
<dbReference type="EMBL" id="CP136600">
    <property type="protein sequence ID" value="WOH36286.1"/>
    <property type="molecule type" value="Genomic_DNA"/>
</dbReference>
<protein>
    <submittedName>
        <fullName evidence="3">2-dehydro-3-deoxy-D-gluconate 5-dehydrogenase KduD</fullName>
        <ecNumber evidence="3">1.1.1.127</ecNumber>
    </submittedName>
</protein>
<dbReference type="RefSeq" id="WP_348395100.1">
    <property type="nucleotide sequence ID" value="NZ_CP136600.1"/>
</dbReference>
<dbReference type="PANTHER" id="PTHR42760:SF5">
    <property type="entry name" value="2-DEHYDRO-3-DEOXY-D-GLUCONATE 5-DEHYDROGENASE"/>
    <property type="match status" value="1"/>
</dbReference>
<evidence type="ECO:0000313" key="4">
    <source>
        <dbReference type="Proteomes" id="UP001301442"/>
    </source>
</evidence>
<dbReference type="InterPro" id="IPR020904">
    <property type="entry name" value="Sc_DH/Rdtase_CS"/>
</dbReference>
<name>A0ABZ0GK96_9GAMM</name>
<reference evidence="3 4" key="1">
    <citation type="submission" date="2023-09" db="EMBL/GenBank/DDBJ databases">
        <authorList>
            <person name="Qi X."/>
        </authorList>
    </citation>
    <scope>NUCLEOTIDE SEQUENCE [LARGE SCALE GENOMIC DNA]</scope>
    <source>
        <strain evidence="3 4">S1-1</strain>
    </source>
</reference>
<dbReference type="InterPro" id="IPR036291">
    <property type="entry name" value="NAD(P)-bd_dom_sf"/>
</dbReference>
<sequence length="258" mass="26936">MSNDPNKELFTLKDKTALVTGASRGLGQALAIGLAQAGATVVCSSSANGGTKQTREKIEQCGQLAFEVAADLSDASSVLAMAETAESFTGQIDILVNAGGTIARAPAVDFPLSDWQQVINVNLNATFLLCQQLGKGMLKRGEGKIINIASMLSYTGGITVPAYTASKHAVVGVTKALANEWASKNVQINAIAPGYFKTDNTQALQDDPVRNAEIEKRIPASNWGEPEQLVGAAVFLASAASDYVNGHVLAVDGGWLAR</sequence>